<keyword evidence="3" id="KW-1185">Reference proteome</keyword>
<reference evidence="2 3" key="1">
    <citation type="submission" date="2007-06" db="EMBL/GenBank/DDBJ databases">
        <authorList>
            <person name="Shimkets L."/>
            <person name="Ferriera S."/>
            <person name="Johnson J."/>
            <person name="Kravitz S."/>
            <person name="Beeson K."/>
            <person name="Sutton G."/>
            <person name="Rogers Y.-H."/>
            <person name="Friedman R."/>
            <person name="Frazier M."/>
            <person name="Venter J.C."/>
        </authorList>
    </citation>
    <scope>NUCLEOTIDE SEQUENCE [LARGE SCALE GENOMIC DNA]</scope>
    <source>
        <strain evidence="2 3">SIR-1</strain>
    </source>
</reference>
<feature type="region of interest" description="Disordered" evidence="1">
    <location>
        <begin position="1"/>
        <end position="62"/>
    </location>
</feature>
<evidence type="ECO:0000313" key="2">
    <source>
        <dbReference type="EMBL" id="EDM74832.1"/>
    </source>
</evidence>
<comment type="caution">
    <text evidence="2">The sequence shown here is derived from an EMBL/GenBank/DDBJ whole genome shotgun (WGS) entry which is preliminary data.</text>
</comment>
<dbReference type="NCBIfam" id="NF038133">
    <property type="entry name" value="choice_anch_L"/>
    <property type="match status" value="1"/>
</dbReference>
<protein>
    <submittedName>
        <fullName evidence="2">Uncharacterized protein</fullName>
    </submittedName>
</protein>
<organism evidence="2 3">
    <name type="scientific">Plesiocystis pacifica SIR-1</name>
    <dbReference type="NCBI Taxonomy" id="391625"/>
    <lineage>
        <taxon>Bacteria</taxon>
        <taxon>Pseudomonadati</taxon>
        <taxon>Myxococcota</taxon>
        <taxon>Polyangia</taxon>
        <taxon>Nannocystales</taxon>
        <taxon>Nannocystaceae</taxon>
        <taxon>Plesiocystis</taxon>
    </lineage>
</organism>
<accession>A6GH00</accession>
<dbReference type="AlphaFoldDB" id="A6GH00"/>
<evidence type="ECO:0000256" key="1">
    <source>
        <dbReference type="SAM" id="MobiDB-lite"/>
    </source>
</evidence>
<dbReference type="STRING" id="391625.PPSIR1_31023"/>
<dbReference type="RefSeq" id="WP_006975988.1">
    <property type="nucleotide sequence ID" value="NZ_ABCS01000113.1"/>
</dbReference>
<proteinExistence type="predicted"/>
<feature type="compositionally biased region" description="Acidic residues" evidence="1">
    <location>
        <begin position="1"/>
        <end position="42"/>
    </location>
</feature>
<name>A6GH00_9BACT</name>
<dbReference type="OrthoDB" id="5480856at2"/>
<dbReference type="EMBL" id="ABCS01000113">
    <property type="protein sequence ID" value="EDM74832.1"/>
    <property type="molecule type" value="Genomic_DNA"/>
</dbReference>
<dbReference type="Proteomes" id="UP000005801">
    <property type="component" value="Unassembled WGS sequence"/>
</dbReference>
<evidence type="ECO:0000313" key="3">
    <source>
        <dbReference type="Proteomes" id="UP000005801"/>
    </source>
</evidence>
<dbReference type="InterPro" id="IPR049804">
    <property type="entry name" value="Choice_anch_L"/>
</dbReference>
<sequence>MDSIGDDDNDDADDDTPEEEEETEEEEGESDSTTDTDGESEGDTTTTGGTGGGPGAKFDLGNLPDANDENVCGAPFHTPCDGDSNDLLHAIGINCPDEYQVNVQVTGDPQARYVHTGQLGTYDPATYPVLEGEKMAILSSGIAQELTQGGTYASTSLVGNDPINLPPPLDPNPVDPALMIDCEADPALIGTGDCSNTIWEQWQQGSGAYDYSEIRITGQVPAGTTGFAYNLAFFSTEYPGFYQTNYNDMYVAWLVSENWTGNVSFDEMGQPISLNAGFLDYKDAPNQYDCPDCSAPELQGTAMEGHAGTKWLTTSAGVTPLEDFTLIFAIFDKNDNILDSVVILDNFEWNCEGGPPVTIPG</sequence>
<gene>
    <name evidence="2" type="ORF">PPSIR1_31023</name>
</gene>